<dbReference type="GO" id="GO:0003824">
    <property type="term" value="F:catalytic activity"/>
    <property type="evidence" value="ECO:0007669"/>
    <property type="project" value="UniProtKB-ARBA"/>
</dbReference>
<sequence>MRVSTRLTERIRAAERRVSATYGLTMTEHTIVLEDPPVRLRALATGSGTPVIHVNGISAPAMGFAPLVAQLPGYRHLLLDLPGHNLAAPYHWRDRPLRDLAVGVLTRTLDALGVPQAAFVGSSLGGLFTLWTAIDAPARLPRAAIVGAPATALPGTRGTAAMAAMTSAVRGPLTQWSMRLPSPRFVARAALAEAIGTGAAHGMSGDLLDLHRLPLRLPGRAASYRALLRRLMRGRAPRPENVLTDAELAGITVPLLFVWGEQDVFCPPRTGGPSVAKIPQAHLTVVPGGHSPWLDDAGRTAAPIRSFLADERIETPAPKTA</sequence>
<dbReference type="Pfam" id="PF00561">
    <property type="entry name" value="Abhydrolase_1"/>
    <property type="match status" value="1"/>
</dbReference>
<keyword evidence="3" id="KW-1185">Reference proteome</keyword>
<protein>
    <submittedName>
        <fullName evidence="2">Pimeloyl-ACP methyl ester carboxylesterase</fullName>
    </submittedName>
</protein>
<dbReference type="Proteomes" id="UP000578449">
    <property type="component" value="Unassembled WGS sequence"/>
</dbReference>
<reference evidence="2 3" key="1">
    <citation type="submission" date="2020-08" db="EMBL/GenBank/DDBJ databases">
        <title>Genomic Encyclopedia of Type Strains, Phase IV (KMG-IV): sequencing the most valuable type-strain genomes for metagenomic binning, comparative biology and taxonomic classification.</title>
        <authorList>
            <person name="Goeker M."/>
        </authorList>
    </citation>
    <scope>NUCLEOTIDE SEQUENCE [LARGE SCALE GENOMIC DNA]</scope>
    <source>
        <strain evidence="2 3">DSM 45615</strain>
    </source>
</reference>
<proteinExistence type="predicted"/>
<accession>A0A840PP22</accession>
<dbReference type="InterPro" id="IPR050471">
    <property type="entry name" value="AB_hydrolase"/>
</dbReference>
<dbReference type="EMBL" id="JACHGN010000020">
    <property type="protein sequence ID" value="MBB5137775.1"/>
    <property type="molecule type" value="Genomic_DNA"/>
</dbReference>
<dbReference type="PANTHER" id="PTHR43433">
    <property type="entry name" value="HYDROLASE, ALPHA/BETA FOLD FAMILY PROTEIN"/>
    <property type="match status" value="1"/>
</dbReference>
<evidence type="ECO:0000313" key="2">
    <source>
        <dbReference type="EMBL" id="MBB5137775.1"/>
    </source>
</evidence>
<comment type="caution">
    <text evidence="2">The sequence shown here is derived from an EMBL/GenBank/DDBJ whole genome shotgun (WGS) entry which is preliminary data.</text>
</comment>
<evidence type="ECO:0000313" key="3">
    <source>
        <dbReference type="Proteomes" id="UP000578449"/>
    </source>
</evidence>
<dbReference type="RefSeq" id="WP_185054673.1">
    <property type="nucleotide sequence ID" value="NZ_BAABIX010000002.1"/>
</dbReference>
<gene>
    <name evidence="2" type="ORF">HNP84_007528</name>
</gene>
<dbReference type="PANTHER" id="PTHR43433:SF10">
    <property type="entry name" value="AB HYDROLASE-1 DOMAIN-CONTAINING PROTEIN"/>
    <property type="match status" value="1"/>
</dbReference>
<name>A0A840PP22_9ACTN</name>
<evidence type="ECO:0000259" key="1">
    <source>
        <dbReference type="Pfam" id="PF00561"/>
    </source>
</evidence>
<dbReference type="AlphaFoldDB" id="A0A840PP22"/>
<organism evidence="2 3">
    <name type="scientific">Thermocatellispora tengchongensis</name>
    <dbReference type="NCBI Taxonomy" id="1073253"/>
    <lineage>
        <taxon>Bacteria</taxon>
        <taxon>Bacillati</taxon>
        <taxon>Actinomycetota</taxon>
        <taxon>Actinomycetes</taxon>
        <taxon>Streptosporangiales</taxon>
        <taxon>Streptosporangiaceae</taxon>
        <taxon>Thermocatellispora</taxon>
    </lineage>
</organism>
<dbReference type="InterPro" id="IPR000073">
    <property type="entry name" value="AB_hydrolase_1"/>
</dbReference>
<dbReference type="Gene3D" id="3.40.50.1820">
    <property type="entry name" value="alpha/beta hydrolase"/>
    <property type="match status" value="1"/>
</dbReference>
<dbReference type="InterPro" id="IPR029058">
    <property type="entry name" value="AB_hydrolase_fold"/>
</dbReference>
<feature type="domain" description="AB hydrolase-1" evidence="1">
    <location>
        <begin position="55"/>
        <end position="295"/>
    </location>
</feature>
<dbReference type="SUPFAM" id="SSF53474">
    <property type="entry name" value="alpha/beta-Hydrolases"/>
    <property type="match status" value="1"/>
</dbReference>